<dbReference type="GO" id="GO:0015347">
    <property type="term" value="F:sodium-independent organic anion transmembrane transporter activity"/>
    <property type="evidence" value="ECO:0007669"/>
    <property type="project" value="TreeGrafter"/>
</dbReference>
<dbReference type="SUPFAM" id="SSF103473">
    <property type="entry name" value="MFS general substrate transporter"/>
    <property type="match status" value="1"/>
</dbReference>
<dbReference type="InterPro" id="IPR036259">
    <property type="entry name" value="MFS_trans_sf"/>
</dbReference>
<evidence type="ECO:0000256" key="6">
    <source>
        <dbReference type="ARBA" id="ARBA00023136"/>
    </source>
</evidence>
<feature type="transmembrane region" description="Helical" evidence="8">
    <location>
        <begin position="109"/>
        <end position="133"/>
    </location>
</feature>
<evidence type="ECO:0000313" key="12">
    <source>
        <dbReference type="Proteomes" id="UP000694394"/>
    </source>
</evidence>
<feature type="transmembrane region" description="Helical" evidence="8">
    <location>
        <begin position="405"/>
        <end position="425"/>
    </location>
</feature>
<keyword evidence="8" id="KW-0813">Transport</keyword>
<comment type="caution">
    <text evidence="8">Lacks conserved residue(s) required for the propagation of feature annotation.</text>
</comment>
<keyword evidence="4 8" id="KW-0812">Transmembrane</keyword>
<feature type="transmembrane region" description="Helical" evidence="8">
    <location>
        <begin position="229"/>
        <end position="252"/>
    </location>
</feature>
<organism evidence="11 12">
    <name type="scientific">Microcebus murinus</name>
    <name type="common">Gray mouse lemur</name>
    <name type="synonym">Lemur murinus</name>
    <dbReference type="NCBI Taxonomy" id="30608"/>
    <lineage>
        <taxon>Eukaryota</taxon>
        <taxon>Metazoa</taxon>
        <taxon>Chordata</taxon>
        <taxon>Craniata</taxon>
        <taxon>Vertebrata</taxon>
        <taxon>Euteleostomi</taxon>
        <taxon>Mammalia</taxon>
        <taxon>Eutheria</taxon>
        <taxon>Euarchontoglires</taxon>
        <taxon>Primates</taxon>
        <taxon>Strepsirrhini</taxon>
        <taxon>Lemuriformes</taxon>
        <taxon>Cheirogaleidae</taxon>
        <taxon>Microcebus</taxon>
    </lineage>
</organism>
<dbReference type="Pfam" id="PF07648">
    <property type="entry name" value="Kazal_2"/>
    <property type="match status" value="1"/>
</dbReference>
<evidence type="ECO:0000256" key="1">
    <source>
        <dbReference type="ARBA" id="ARBA00004651"/>
    </source>
</evidence>
<evidence type="ECO:0000313" key="11">
    <source>
        <dbReference type="Ensembl" id="ENSMICP00000020276.2"/>
    </source>
</evidence>
<dbReference type="Gene3D" id="1.20.1250.20">
    <property type="entry name" value="MFS general substrate transporter like domains"/>
    <property type="match status" value="1"/>
</dbReference>
<keyword evidence="7" id="KW-1015">Disulfide bond</keyword>
<keyword evidence="12" id="KW-1185">Reference proteome</keyword>
<dbReference type="EMBL" id="ABDC03016831">
    <property type="status" value="NOT_ANNOTATED_CDS"/>
    <property type="molecule type" value="Genomic_DNA"/>
</dbReference>
<dbReference type="AlphaFoldDB" id="A0A8C5XGK9"/>
<accession>A0A8C5XGK9</accession>
<protein>
    <recommendedName>
        <fullName evidence="8">Solute carrier organic anion transporter family member</fullName>
    </recommendedName>
</protein>
<evidence type="ECO:0000256" key="8">
    <source>
        <dbReference type="RuleBase" id="RU362056"/>
    </source>
</evidence>
<feature type="compositionally biased region" description="Polar residues" evidence="9">
    <location>
        <begin position="13"/>
        <end position="28"/>
    </location>
</feature>
<feature type="transmembrane region" description="Helical" evidence="8">
    <location>
        <begin position="145"/>
        <end position="166"/>
    </location>
</feature>
<dbReference type="InterPro" id="IPR036058">
    <property type="entry name" value="Kazal_dom_sf"/>
</dbReference>
<dbReference type="InterPro" id="IPR002350">
    <property type="entry name" value="Kazal_dom"/>
</dbReference>
<comment type="subcellular location">
    <subcellularLocation>
        <location evidence="1 8">Cell membrane</location>
        <topology evidence="1 8">Multi-pass membrane protein</topology>
    </subcellularLocation>
</comment>
<reference evidence="11" key="3">
    <citation type="submission" date="2025-09" db="UniProtKB">
        <authorList>
            <consortium name="Ensembl"/>
        </authorList>
    </citation>
    <scope>IDENTIFICATION</scope>
</reference>
<evidence type="ECO:0000256" key="4">
    <source>
        <dbReference type="ARBA" id="ARBA00022692"/>
    </source>
</evidence>
<dbReference type="Pfam" id="PF03137">
    <property type="entry name" value="OATP"/>
    <property type="match status" value="1"/>
</dbReference>
<dbReference type="NCBIfam" id="TIGR00805">
    <property type="entry name" value="oat"/>
    <property type="match status" value="1"/>
</dbReference>
<dbReference type="PANTHER" id="PTHR11388">
    <property type="entry name" value="ORGANIC ANION TRANSPORTER"/>
    <property type="match status" value="1"/>
</dbReference>
<dbReference type="PANTHER" id="PTHR11388:SF95">
    <property type="entry name" value="SOLUTE CARRIER ORGANIC ANION TRANSPORTER FAMILY MEMBER 6A1"/>
    <property type="match status" value="1"/>
</dbReference>
<keyword evidence="5 8" id="KW-1133">Transmembrane helix</keyword>
<evidence type="ECO:0000256" key="2">
    <source>
        <dbReference type="ARBA" id="ARBA00009657"/>
    </source>
</evidence>
<keyword evidence="8" id="KW-0406">Ion transport</keyword>
<dbReference type="GO" id="GO:0016323">
    <property type="term" value="C:basolateral plasma membrane"/>
    <property type="evidence" value="ECO:0007669"/>
    <property type="project" value="TreeGrafter"/>
</dbReference>
<feature type="region of interest" description="Disordered" evidence="9">
    <location>
        <begin position="1"/>
        <end position="42"/>
    </location>
</feature>
<dbReference type="SUPFAM" id="SSF100895">
    <property type="entry name" value="Kazal-type serine protease inhibitors"/>
    <property type="match status" value="1"/>
</dbReference>
<dbReference type="GO" id="GO:0006811">
    <property type="term" value="P:monoatomic ion transport"/>
    <property type="evidence" value="ECO:0007669"/>
    <property type="project" value="UniProtKB-KW"/>
</dbReference>
<sequence length="710" mass="78433">MPLVAEGRPGPVQENTAKLESGPASSQPAEDAKKDKAQEKAEMDEMDEELALYLANLPKALRKLGGFHQSQKALLKRAGKMEDGLEEPCGIGLVVIPCFQMFNNIRCFMVFYCILLLSQGVAFGLVDLSITNFQKDYNLKPIENFALAFSYDVSSGLVAIFIAYYGERDSKIKWIVVSSFLLGFGSLLFALPFINSRYNQQRAEIEDICEATKVIDTCQENMLSFKLKYLVYFIIGQTVQGIAGMPLYTLGITLLDDSVKTHSLGIYLGIADASSTLGYALGYVLGAPLIYMNMDMEVNNGNQDCNTINFLFAALLAWSTLIPLLCFPNSISGTEEIKAEKQKQPQFLYSTLKDTEHKTVLSLPSALWNVMKNPVFWGLALSKATESLVMIGASEFLPIYIENQFILLSRSATIISGLILLPGSALGKLLGGVIISKLKMSYRAFMIFIIVTSVVSIALLGLILFIHCDPGKFAGITEDYAGTGMLGKLTSPCNEKCRCSTSVYSSVCGRNYIEYFSPCFAGCTHSKIVNELKMYYNCSCIKEGLMISEGEGVLIDALPGRCDAKCYKLPLLVAFFLSIIIFSGFSDVPLTMVIIRTLPDKLRSVALGMSYVTIRIFGTIPGPLLFKSSGEDACSFRDMDKCGRTGRCWIHDKTKIAHLLVGICSFCKVLTVIFTTISFIIYNRFLKKDSHTLPMSMKKMKAKSKNKEKM</sequence>
<dbReference type="Ensembl" id="ENSMICT00000041439.2">
    <property type="protein sequence ID" value="ENSMICP00000020276.2"/>
    <property type="gene ID" value="ENSMICG00000000142.3"/>
</dbReference>
<dbReference type="FunFam" id="1.20.1250.20:FF:000363">
    <property type="entry name" value="Solute carrier organic anion transporter family member"/>
    <property type="match status" value="1"/>
</dbReference>
<feature type="transmembrane region" description="Helical" evidence="8">
    <location>
        <begin position="571"/>
        <end position="595"/>
    </location>
</feature>
<evidence type="ECO:0000256" key="5">
    <source>
        <dbReference type="ARBA" id="ARBA00022989"/>
    </source>
</evidence>
<reference evidence="11" key="2">
    <citation type="submission" date="2025-08" db="UniProtKB">
        <authorList>
            <consortium name="Ensembl"/>
        </authorList>
    </citation>
    <scope>IDENTIFICATION</scope>
</reference>
<dbReference type="GO" id="GO:0043252">
    <property type="term" value="P:sodium-independent organic anion transport"/>
    <property type="evidence" value="ECO:0007669"/>
    <property type="project" value="TreeGrafter"/>
</dbReference>
<keyword evidence="6 8" id="KW-0472">Membrane</keyword>
<feature type="transmembrane region" description="Helical" evidence="8">
    <location>
        <begin position="659"/>
        <end position="682"/>
    </location>
</feature>
<comment type="similarity">
    <text evidence="2 8">Belongs to the organo anion transporter (TC 2.A.60) family.</text>
</comment>
<evidence type="ECO:0000256" key="7">
    <source>
        <dbReference type="ARBA" id="ARBA00023157"/>
    </source>
</evidence>
<evidence type="ECO:0000259" key="10">
    <source>
        <dbReference type="PROSITE" id="PS51465"/>
    </source>
</evidence>
<reference evidence="11" key="1">
    <citation type="submission" date="2016-12" db="EMBL/GenBank/DDBJ databases">
        <title>Mouse lemur reference genome and diversity panel.</title>
        <authorList>
            <person name="Harris R."/>
            <person name="Larsen P."/>
            <person name="Liu Y."/>
            <person name="Hughes D.S."/>
            <person name="Murali S."/>
            <person name="Raveendran M."/>
            <person name="Korchina V."/>
            <person name="Wang M."/>
            <person name="Jhangiani S."/>
            <person name="Bandaranaike D."/>
            <person name="Bellair M."/>
            <person name="Blankenburg K."/>
            <person name="Chao H."/>
            <person name="Dahdouli M."/>
            <person name="Dinh H."/>
            <person name="Doddapaneni H."/>
            <person name="English A."/>
            <person name="Firestine M."/>
            <person name="Gnanaolivu R."/>
            <person name="Gross S."/>
            <person name="Hernandez B."/>
            <person name="Javaid M."/>
            <person name="Jayaseelan J."/>
            <person name="Jones J."/>
            <person name="Khan Z."/>
            <person name="Kovar C."/>
            <person name="Kurapati P."/>
            <person name="Le B."/>
            <person name="Lee S."/>
            <person name="Li M."/>
            <person name="Mathew T."/>
            <person name="Narasimhan A."/>
            <person name="Ngo D."/>
            <person name="Nguyen L."/>
            <person name="Okwuonu G."/>
            <person name="Ongeri F."/>
            <person name="Osuji N."/>
            <person name="Pu L.-L."/>
            <person name="Puazo M."/>
            <person name="Quiroz J."/>
            <person name="Raj R."/>
            <person name="Rajbhandari K."/>
            <person name="Reid J.G."/>
            <person name="Santibanez J."/>
            <person name="Sexton D."/>
            <person name="Skinner E."/>
            <person name="Vee V."/>
            <person name="Weissenberger G."/>
            <person name="Wu Y."/>
            <person name="Xin Y."/>
            <person name="Han Y."/>
            <person name="Campbell C."/>
            <person name="Brown A."/>
            <person name="Sullivan B."/>
            <person name="Shelton J."/>
            <person name="Brown S."/>
            <person name="Dudchenko O."/>
            <person name="Machol I."/>
            <person name="Durand N."/>
            <person name="Shamim M."/>
            <person name="Lieberman A."/>
            <person name="Muzny D.M."/>
            <person name="Richards S."/>
            <person name="Yoder A."/>
            <person name="Worley K.C."/>
            <person name="Rogers J."/>
            <person name="Gibbs R.A."/>
        </authorList>
    </citation>
    <scope>NUCLEOTIDE SEQUENCE [LARGE SCALE GENOMIC DNA]</scope>
</reference>
<feature type="transmembrane region" description="Helical" evidence="8">
    <location>
        <begin position="445"/>
        <end position="466"/>
    </location>
</feature>
<keyword evidence="3" id="KW-1003">Cell membrane</keyword>
<name>A0A8C5XGK9_MICMU</name>
<dbReference type="PROSITE" id="PS51465">
    <property type="entry name" value="KAZAL_2"/>
    <property type="match status" value="1"/>
</dbReference>
<feature type="transmembrane region" description="Helical" evidence="8">
    <location>
        <begin position="307"/>
        <end position="325"/>
    </location>
</feature>
<gene>
    <name evidence="11" type="primary">SLCO6A1</name>
</gene>
<evidence type="ECO:0000256" key="3">
    <source>
        <dbReference type="ARBA" id="ARBA00022475"/>
    </source>
</evidence>
<dbReference type="Proteomes" id="UP000694394">
    <property type="component" value="Chromosome 12"/>
</dbReference>
<feature type="compositionally biased region" description="Basic and acidic residues" evidence="9">
    <location>
        <begin position="30"/>
        <end position="42"/>
    </location>
</feature>
<dbReference type="InterPro" id="IPR004156">
    <property type="entry name" value="OATP"/>
</dbReference>
<feature type="domain" description="Kazal-like" evidence="10">
    <location>
        <begin position="487"/>
        <end position="542"/>
    </location>
</feature>
<proteinExistence type="inferred from homology"/>
<dbReference type="GeneTree" id="ENSGT01150000286985"/>
<evidence type="ECO:0000256" key="9">
    <source>
        <dbReference type="SAM" id="MobiDB-lite"/>
    </source>
</evidence>
<feature type="transmembrane region" description="Helical" evidence="8">
    <location>
        <begin position="172"/>
        <end position="194"/>
    </location>
</feature>
<feature type="transmembrane region" description="Helical" evidence="8">
    <location>
        <begin position="264"/>
        <end position="286"/>
    </location>
</feature>